<protein>
    <submittedName>
        <fullName evidence="2">Uncharacterized protein</fullName>
    </submittedName>
</protein>
<proteinExistence type="predicted"/>
<feature type="compositionally biased region" description="Polar residues" evidence="1">
    <location>
        <begin position="148"/>
        <end position="161"/>
    </location>
</feature>
<dbReference type="EMBL" id="JAFEKC020000003">
    <property type="protein sequence ID" value="KAK0515797.1"/>
    <property type="molecule type" value="Genomic_DNA"/>
</dbReference>
<organism evidence="2 3">
    <name type="scientific">Cladonia borealis</name>
    <dbReference type="NCBI Taxonomy" id="184061"/>
    <lineage>
        <taxon>Eukaryota</taxon>
        <taxon>Fungi</taxon>
        <taxon>Dikarya</taxon>
        <taxon>Ascomycota</taxon>
        <taxon>Pezizomycotina</taxon>
        <taxon>Lecanoromycetes</taxon>
        <taxon>OSLEUM clade</taxon>
        <taxon>Lecanoromycetidae</taxon>
        <taxon>Lecanorales</taxon>
        <taxon>Lecanorineae</taxon>
        <taxon>Cladoniaceae</taxon>
        <taxon>Cladonia</taxon>
    </lineage>
</organism>
<evidence type="ECO:0000256" key="1">
    <source>
        <dbReference type="SAM" id="MobiDB-lite"/>
    </source>
</evidence>
<accession>A0AA39R6G4</accession>
<feature type="compositionally biased region" description="Basic residues" evidence="1">
    <location>
        <begin position="459"/>
        <end position="475"/>
    </location>
</feature>
<feature type="region of interest" description="Disordered" evidence="1">
    <location>
        <begin position="106"/>
        <end position="128"/>
    </location>
</feature>
<gene>
    <name evidence="2" type="ORF">JMJ35_001831</name>
</gene>
<feature type="compositionally biased region" description="Basic residues" evidence="1">
    <location>
        <begin position="614"/>
        <end position="626"/>
    </location>
</feature>
<reference evidence="2" key="1">
    <citation type="submission" date="2023-03" db="EMBL/GenBank/DDBJ databases">
        <title>Complete genome of Cladonia borealis.</title>
        <authorList>
            <person name="Park H."/>
        </authorList>
    </citation>
    <scope>NUCLEOTIDE SEQUENCE</scope>
    <source>
        <strain evidence="2">ANT050790</strain>
    </source>
</reference>
<comment type="caution">
    <text evidence="2">The sequence shown here is derived from an EMBL/GenBank/DDBJ whole genome shotgun (WGS) entry which is preliminary data.</text>
</comment>
<feature type="compositionally biased region" description="Polar residues" evidence="1">
    <location>
        <begin position="414"/>
        <end position="432"/>
    </location>
</feature>
<evidence type="ECO:0000313" key="2">
    <source>
        <dbReference type="EMBL" id="KAK0515797.1"/>
    </source>
</evidence>
<feature type="region of interest" description="Disordered" evidence="1">
    <location>
        <begin position="192"/>
        <end position="219"/>
    </location>
</feature>
<feature type="compositionally biased region" description="Basic and acidic residues" evidence="1">
    <location>
        <begin position="433"/>
        <end position="446"/>
    </location>
</feature>
<feature type="region of interest" description="Disordered" evidence="1">
    <location>
        <begin position="147"/>
        <end position="171"/>
    </location>
</feature>
<dbReference type="Pfam" id="PF10446">
    <property type="entry name" value="DUF2457"/>
    <property type="match status" value="1"/>
</dbReference>
<feature type="compositionally biased region" description="Polar residues" evidence="1">
    <location>
        <begin position="657"/>
        <end position="667"/>
    </location>
</feature>
<feature type="compositionally biased region" description="Acidic residues" evidence="1">
    <location>
        <begin position="531"/>
        <end position="542"/>
    </location>
</feature>
<keyword evidence="3" id="KW-1185">Reference proteome</keyword>
<feature type="region of interest" description="Disordered" evidence="1">
    <location>
        <begin position="360"/>
        <end position="702"/>
    </location>
</feature>
<feature type="compositionally biased region" description="Polar residues" evidence="1">
    <location>
        <begin position="57"/>
        <end position="66"/>
    </location>
</feature>
<feature type="compositionally biased region" description="Polar residues" evidence="1">
    <location>
        <begin position="685"/>
        <end position="694"/>
    </location>
</feature>
<evidence type="ECO:0000313" key="3">
    <source>
        <dbReference type="Proteomes" id="UP001166286"/>
    </source>
</evidence>
<feature type="compositionally biased region" description="Basic and acidic residues" evidence="1">
    <location>
        <begin position="162"/>
        <end position="171"/>
    </location>
</feature>
<feature type="region of interest" description="Disordered" evidence="1">
    <location>
        <begin position="18"/>
        <end position="66"/>
    </location>
</feature>
<dbReference type="AlphaFoldDB" id="A0AA39R6G4"/>
<sequence>MAHHQRHNQGRLTVAVQGLASGSGPHGSTNMSTAGDDDLASDVDEPPDNHIHFTKLATPSSLRSSSDWGYITSPQLSHYKKESLLTQGLLSSPELNPTSDIEAPVLTSDGGLTSPARTTTPSPPLPTMNHGGLATLVSKLSKEAALSRNENTLNPVPSAQKTEVDRSEEGKVEEGLGRRRCIRFACGRQSTTSNKVESLAHDQETVEQPQKPADPPKRPCMLRFACPTKPQRDDTPVVHPAQKPGDCIVETRATIDRLADEIPTTTSSREHRSSTSTVKISPTRVVRSESVVVPQPGKPQNFNRVDFQKSEATRFHEFAGAFTAEDEWINEQTAHRQKITVNDTLRKENAIRRLAEEAEAEALDEEDVQVEIEDDVDELDDDDEEEEEAEASDDGNETDDEEGFADSDDESDGNSEYQFWTPGLTTAATSTDQVDHIHPLKNRVDSESSVESAIDTKHRVPIKHRKGSRTQRSPRMRPGTPELPDSSDFVVGTLDEDRPLEEAYMSCLEERRRSRHRLIPQDIDPSFPTSEPDEDNDDDDDGNATQTDHEPEWVMGRPDSSEEEDSAVERKASSSTMASKSPVPSPKRMHSPPPKRSIAHRSPPPRRLFGQATHRLRSPPPTHRKLTSPPSSRRPSLTGSPHSKSQGIRMPHLAQRPNLTHTTSLPRTPNPFWDQHRRSRFHVSETPSAGTSPRTVRPSRMDIHSRGPIDIVQGLETKRQRRKDKFWRQHCRQAAKEKERRCQPGKGAQRMRELGLEMADRCRGYGQRQQLVLSI</sequence>
<dbReference type="Proteomes" id="UP001166286">
    <property type="component" value="Unassembled WGS sequence"/>
</dbReference>
<feature type="compositionally biased region" description="Acidic residues" evidence="1">
    <location>
        <begin position="35"/>
        <end position="46"/>
    </location>
</feature>
<feature type="compositionally biased region" description="Acidic residues" evidence="1">
    <location>
        <begin position="360"/>
        <end position="413"/>
    </location>
</feature>
<dbReference type="InterPro" id="IPR018853">
    <property type="entry name" value="DUF2457"/>
</dbReference>
<feature type="compositionally biased region" description="Low complexity" evidence="1">
    <location>
        <begin position="627"/>
        <end position="641"/>
    </location>
</feature>
<name>A0AA39R6G4_9LECA</name>